<evidence type="ECO:0000256" key="5">
    <source>
        <dbReference type="ARBA" id="ARBA00022801"/>
    </source>
</evidence>
<dbReference type="GO" id="GO:0006508">
    <property type="term" value="P:proteolysis"/>
    <property type="evidence" value="ECO:0007669"/>
    <property type="project" value="UniProtKB-KW"/>
</dbReference>
<dbReference type="Gene3D" id="3.40.630.10">
    <property type="entry name" value="Zn peptidases"/>
    <property type="match status" value="1"/>
</dbReference>
<evidence type="ECO:0000256" key="2">
    <source>
        <dbReference type="ARBA" id="ARBA00005634"/>
    </source>
</evidence>
<dbReference type="STRING" id="68775.A0A5C3MHC9"/>
<keyword evidence="6 7" id="KW-0862">Zinc</keyword>
<evidence type="ECO:0000256" key="6">
    <source>
        <dbReference type="ARBA" id="ARBA00022833"/>
    </source>
</evidence>
<gene>
    <name evidence="9" type="ORF">BDQ12DRAFT_675549</name>
</gene>
<keyword evidence="5 7" id="KW-0378">Hydrolase</keyword>
<keyword evidence="7" id="KW-0732">Signal</keyword>
<keyword evidence="4 7" id="KW-0479">Metal-binding</keyword>
<evidence type="ECO:0000313" key="9">
    <source>
        <dbReference type="EMBL" id="TFK43786.1"/>
    </source>
</evidence>
<dbReference type="Proteomes" id="UP000308652">
    <property type="component" value="Unassembled WGS sequence"/>
</dbReference>
<evidence type="ECO:0000256" key="7">
    <source>
        <dbReference type="RuleBase" id="RU361240"/>
    </source>
</evidence>
<dbReference type="Pfam" id="PF04389">
    <property type="entry name" value="Peptidase_M28"/>
    <property type="match status" value="1"/>
</dbReference>
<feature type="signal peptide" evidence="7">
    <location>
        <begin position="1"/>
        <end position="22"/>
    </location>
</feature>
<dbReference type="InterPro" id="IPR045175">
    <property type="entry name" value="M28_fam"/>
</dbReference>
<evidence type="ECO:0000256" key="4">
    <source>
        <dbReference type="ARBA" id="ARBA00022723"/>
    </source>
</evidence>
<protein>
    <recommendedName>
        <fullName evidence="7">Peptide hydrolase</fullName>
        <ecNumber evidence="7">3.4.-.-</ecNumber>
    </recommendedName>
</protein>
<dbReference type="EC" id="3.4.-.-" evidence="7"/>
<name>A0A5C3MHC9_9AGAR</name>
<keyword evidence="10" id="KW-1185">Reference proteome</keyword>
<dbReference type="EMBL" id="ML213591">
    <property type="protein sequence ID" value="TFK43786.1"/>
    <property type="molecule type" value="Genomic_DNA"/>
</dbReference>
<feature type="domain" description="Peptidase M28" evidence="8">
    <location>
        <begin position="285"/>
        <end position="469"/>
    </location>
</feature>
<evidence type="ECO:0000313" key="10">
    <source>
        <dbReference type="Proteomes" id="UP000308652"/>
    </source>
</evidence>
<dbReference type="PANTHER" id="PTHR12147">
    <property type="entry name" value="METALLOPEPTIDASE M28 FAMILY MEMBER"/>
    <property type="match status" value="1"/>
</dbReference>
<dbReference type="AlphaFoldDB" id="A0A5C3MHC9"/>
<accession>A0A5C3MHC9</accession>
<evidence type="ECO:0000256" key="3">
    <source>
        <dbReference type="ARBA" id="ARBA00022670"/>
    </source>
</evidence>
<dbReference type="GO" id="GO:0008235">
    <property type="term" value="F:metalloexopeptidase activity"/>
    <property type="evidence" value="ECO:0007669"/>
    <property type="project" value="InterPro"/>
</dbReference>
<evidence type="ECO:0000256" key="1">
    <source>
        <dbReference type="ARBA" id="ARBA00001947"/>
    </source>
</evidence>
<comment type="cofactor">
    <cofactor evidence="1">
        <name>Zn(2+)</name>
        <dbReference type="ChEBI" id="CHEBI:29105"/>
    </cofactor>
</comment>
<feature type="chain" id="PRO_5023143241" description="Peptide hydrolase" evidence="7">
    <location>
        <begin position="23"/>
        <end position="499"/>
    </location>
</feature>
<reference evidence="9 10" key="1">
    <citation type="journal article" date="2019" name="Nat. Ecol. Evol.">
        <title>Megaphylogeny resolves global patterns of mushroom evolution.</title>
        <authorList>
            <person name="Varga T."/>
            <person name="Krizsan K."/>
            <person name="Foldi C."/>
            <person name="Dima B."/>
            <person name="Sanchez-Garcia M."/>
            <person name="Sanchez-Ramirez S."/>
            <person name="Szollosi G.J."/>
            <person name="Szarkandi J.G."/>
            <person name="Papp V."/>
            <person name="Albert L."/>
            <person name="Andreopoulos W."/>
            <person name="Angelini C."/>
            <person name="Antonin V."/>
            <person name="Barry K.W."/>
            <person name="Bougher N.L."/>
            <person name="Buchanan P."/>
            <person name="Buyck B."/>
            <person name="Bense V."/>
            <person name="Catcheside P."/>
            <person name="Chovatia M."/>
            <person name="Cooper J."/>
            <person name="Damon W."/>
            <person name="Desjardin D."/>
            <person name="Finy P."/>
            <person name="Geml J."/>
            <person name="Haridas S."/>
            <person name="Hughes K."/>
            <person name="Justo A."/>
            <person name="Karasinski D."/>
            <person name="Kautmanova I."/>
            <person name="Kiss B."/>
            <person name="Kocsube S."/>
            <person name="Kotiranta H."/>
            <person name="LaButti K.M."/>
            <person name="Lechner B.E."/>
            <person name="Liimatainen K."/>
            <person name="Lipzen A."/>
            <person name="Lukacs Z."/>
            <person name="Mihaltcheva S."/>
            <person name="Morgado L.N."/>
            <person name="Niskanen T."/>
            <person name="Noordeloos M.E."/>
            <person name="Ohm R.A."/>
            <person name="Ortiz-Santana B."/>
            <person name="Ovrebo C."/>
            <person name="Racz N."/>
            <person name="Riley R."/>
            <person name="Savchenko A."/>
            <person name="Shiryaev A."/>
            <person name="Soop K."/>
            <person name="Spirin V."/>
            <person name="Szebenyi C."/>
            <person name="Tomsovsky M."/>
            <person name="Tulloss R.E."/>
            <person name="Uehling J."/>
            <person name="Grigoriev I.V."/>
            <person name="Vagvolgyi C."/>
            <person name="Papp T."/>
            <person name="Martin F.M."/>
            <person name="Miettinen O."/>
            <person name="Hibbett D.S."/>
            <person name="Nagy L.G."/>
        </authorList>
    </citation>
    <scope>NUCLEOTIDE SEQUENCE [LARGE SCALE GENOMIC DNA]</scope>
    <source>
        <strain evidence="9 10">CBS 166.37</strain>
    </source>
</reference>
<proteinExistence type="inferred from homology"/>
<sequence>MLANAFPVGLLLIAPFNPALLAQDSCVKNGFYGNYRDGDTMYSVITTPWDHDCTYSLKPHLPQVVEFLPLPEEGSQLVWLEEDVIEDGLREMNELSGTLDQFLDSFTMHWAKQSQYNTPSQQAVLGASSAHHGTHHSISRLPLEVWEQRPYTVHYQSPSAALVSISADKAQTIDTLLPAYWKSTLLPREPISYQPVPSASVNHVREVLHNLKFNPDIASVVNNISIAQMKNDIRFLTGEDGKSGIVSRHSFSTGARTAAKWLKERFEDTGATCELKPFLTGFTPNVVCRYPAIIETNATVLLSAHYDSRGSFGSTRAPGGDDDGSGTTGILSIARTIARKGVKFHSNVELVAFAGEEQGLLGSKAYARELRAAGANITLMIQADMLAYRAPGEPLQLGLPDLIGTPEATQLVGNVSGIYVPELHVGFTPACCSDHQSFHEQGFPATQVFERAGPIADPMYHNSGDLSDREGYDFEQLLAIAKVQFATLLHTAGFELPSK</sequence>
<keyword evidence="3 7" id="KW-0645">Protease</keyword>
<organism evidence="9 10">
    <name type="scientific">Crucibulum laeve</name>
    <dbReference type="NCBI Taxonomy" id="68775"/>
    <lineage>
        <taxon>Eukaryota</taxon>
        <taxon>Fungi</taxon>
        <taxon>Dikarya</taxon>
        <taxon>Basidiomycota</taxon>
        <taxon>Agaricomycotina</taxon>
        <taxon>Agaricomycetes</taxon>
        <taxon>Agaricomycetidae</taxon>
        <taxon>Agaricales</taxon>
        <taxon>Agaricineae</taxon>
        <taxon>Nidulariaceae</taxon>
        <taxon>Crucibulum</taxon>
    </lineage>
</organism>
<dbReference type="GO" id="GO:0046872">
    <property type="term" value="F:metal ion binding"/>
    <property type="evidence" value="ECO:0007669"/>
    <property type="project" value="UniProtKB-KW"/>
</dbReference>
<evidence type="ECO:0000259" key="8">
    <source>
        <dbReference type="Pfam" id="PF04389"/>
    </source>
</evidence>
<comment type="similarity">
    <text evidence="2">Belongs to the peptidase M28 family. M28B subfamily.</text>
</comment>
<dbReference type="PANTHER" id="PTHR12147:SF26">
    <property type="entry name" value="PEPTIDASE M28 DOMAIN-CONTAINING PROTEIN"/>
    <property type="match status" value="1"/>
</dbReference>
<dbReference type="OrthoDB" id="10013407at2759"/>
<dbReference type="SUPFAM" id="SSF53187">
    <property type="entry name" value="Zn-dependent exopeptidases"/>
    <property type="match status" value="1"/>
</dbReference>
<dbReference type="InterPro" id="IPR007484">
    <property type="entry name" value="Peptidase_M28"/>
</dbReference>